<organism evidence="3 4">
    <name type="scientific">Paenibacillus lutimineralis</name>
    <dbReference type="NCBI Taxonomy" id="2707005"/>
    <lineage>
        <taxon>Bacteria</taxon>
        <taxon>Bacillati</taxon>
        <taxon>Bacillota</taxon>
        <taxon>Bacilli</taxon>
        <taxon>Bacillales</taxon>
        <taxon>Paenibacillaceae</taxon>
        <taxon>Paenibacillus</taxon>
    </lineage>
</organism>
<reference evidence="4" key="1">
    <citation type="submission" date="2018-12" db="EMBL/GenBank/DDBJ databases">
        <title>Complete genome sequence of Paenibacillus sp. MBLB1234.</title>
        <authorList>
            <person name="Nam Y.-D."/>
            <person name="Kang J."/>
            <person name="Chung W.-H."/>
            <person name="Park Y.S."/>
        </authorList>
    </citation>
    <scope>NUCLEOTIDE SEQUENCE [LARGE SCALE GENOMIC DNA]</scope>
    <source>
        <strain evidence="4">MBLB1234</strain>
    </source>
</reference>
<keyword evidence="2" id="KW-0812">Transmembrane</keyword>
<evidence type="ECO:0000313" key="3">
    <source>
        <dbReference type="EMBL" id="AZS15270.1"/>
    </source>
</evidence>
<dbReference type="RefSeq" id="WP_126998721.1">
    <property type="nucleotide sequence ID" value="NZ_CP034346.1"/>
</dbReference>
<dbReference type="Proteomes" id="UP000270678">
    <property type="component" value="Chromosome"/>
</dbReference>
<feature type="transmembrane region" description="Helical" evidence="2">
    <location>
        <begin position="39"/>
        <end position="58"/>
    </location>
</feature>
<evidence type="ECO:0000313" key="4">
    <source>
        <dbReference type="Proteomes" id="UP000270678"/>
    </source>
</evidence>
<keyword evidence="4" id="KW-1185">Reference proteome</keyword>
<protein>
    <submittedName>
        <fullName evidence="3">Uncharacterized protein</fullName>
    </submittedName>
</protein>
<evidence type="ECO:0000256" key="2">
    <source>
        <dbReference type="SAM" id="Phobius"/>
    </source>
</evidence>
<dbReference type="AlphaFoldDB" id="A0A3Q9I921"/>
<dbReference type="EMBL" id="CP034346">
    <property type="protein sequence ID" value="AZS15270.1"/>
    <property type="molecule type" value="Genomic_DNA"/>
</dbReference>
<sequence length="59" mass="6936">MNDFRNPPGQYDPHVHKQRHEEKQKMGAGTLKELLWDSASLLIAFGIMVLIFCLFRFFL</sequence>
<accession>A0A3Q9I921</accession>
<keyword evidence="2" id="KW-0472">Membrane</keyword>
<feature type="region of interest" description="Disordered" evidence="1">
    <location>
        <begin position="1"/>
        <end position="24"/>
    </location>
</feature>
<gene>
    <name evidence="3" type="ORF">EI981_12900</name>
</gene>
<dbReference type="OrthoDB" id="9879754at2"/>
<name>A0A3Q9I921_9BACL</name>
<keyword evidence="2" id="KW-1133">Transmembrane helix</keyword>
<evidence type="ECO:0000256" key="1">
    <source>
        <dbReference type="SAM" id="MobiDB-lite"/>
    </source>
</evidence>
<dbReference type="KEGG" id="plut:EI981_12900"/>
<feature type="compositionally biased region" description="Basic and acidic residues" evidence="1">
    <location>
        <begin position="13"/>
        <end position="24"/>
    </location>
</feature>
<proteinExistence type="predicted"/>